<dbReference type="InterPro" id="IPR037066">
    <property type="entry name" value="Plug_dom_sf"/>
</dbReference>
<dbReference type="RefSeq" id="WP_115812043.1">
    <property type="nucleotide sequence ID" value="NZ_QUNI01000004.1"/>
</dbReference>
<dbReference type="InterPro" id="IPR041700">
    <property type="entry name" value="OMP_b-brl_3"/>
</dbReference>
<dbReference type="OrthoDB" id="8764943at2"/>
<keyword evidence="3" id="KW-1185">Reference proteome</keyword>
<dbReference type="SUPFAM" id="SSF56935">
    <property type="entry name" value="Porins"/>
    <property type="match status" value="1"/>
</dbReference>
<reference evidence="2 3" key="1">
    <citation type="submission" date="2018-08" db="EMBL/GenBank/DDBJ databases">
        <title>Genomic Encyclopedia of Archaeal and Bacterial Type Strains, Phase II (KMG-II): from individual species to whole genera.</title>
        <authorList>
            <person name="Goeker M."/>
        </authorList>
    </citation>
    <scope>NUCLEOTIDE SEQUENCE [LARGE SCALE GENOMIC DNA]</scope>
    <source>
        <strain evidence="2 3">DSM 100880</strain>
    </source>
</reference>
<gene>
    <name evidence="2" type="ORF">C8P67_10429</name>
</gene>
<dbReference type="Proteomes" id="UP000257136">
    <property type="component" value="Unassembled WGS sequence"/>
</dbReference>
<keyword evidence="2" id="KW-0675">Receptor</keyword>
<evidence type="ECO:0000259" key="1">
    <source>
        <dbReference type="Pfam" id="PF14905"/>
    </source>
</evidence>
<name>A0A3E0ENU7_9FLAO</name>
<evidence type="ECO:0000313" key="3">
    <source>
        <dbReference type="Proteomes" id="UP000257136"/>
    </source>
</evidence>
<dbReference type="AlphaFoldDB" id="A0A3E0ENU7"/>
<comment type="caution">
    <text evidence="2">The sequence shown here is derived from an EMBL/GenBank/DDBJ whole genome shotgun (WGS) entry which is preliminary data.</text>
</comment>
<dbReference type="Gene3D" id="2.170.130.10">
    <property type="entry name" value="TonB-dependent receptor, plug domain"/>
    <property type="match status" value="1"/>
</dbReference>
<proteinExistence type="predicted"/>
<organism evidence="2 3">
    <name type="scientific">Flavobacterium aquicola</name>
    <dbReference type="NCBI Taxonomy" id="1682742"/>
    <lineage>
        <taxon>Bacteria</taxon>
        <taxon>Pseudomonadati</taxon>
        <taxon>Bacteroidota</taxon>
        <taxon>Flavobacteriia</taxon>
        <taxon>Flavobacteriales</taxon>
        <taxon>Flavobacteriaceae</taxon>
        <taxon>Flavobacterium</taxon>
    </lineage>
</organism>
<accession>A0A3E0ENU7</accession>
<protein>
    <submittedName>
        <fullName evidence="2">Outer membrane receptor protein involved in Fe transport</fullName>
    </submittedName>
</protein>
<dbReference type="Pfam" id="PF14905">
    <property type="entry name" value="OMP_b-brl_3"/>
    <property type="match status" value="1"/>
</dbReference>
<dbReference type="EMBL" id="QUNI01000004">
    <property type="protein sequence ID" value="REG99413.1"/>
    <property type="molecule type" value="Genomic_DNA"/>
</dbReference>
<sequence length="708" mass="81440">MLSVKNRLEFKNTISIICLIISAFGFAQNTIEKDSISNKLTEVVVTKEKKMFTTKNGNIKVDVANSILNSVPNTLDLLSKLPNVTISADKENITLIGKGTPLIYMDNQKIGMNDLNALSVDDIKSIEIINNPSSKYEAEGRAVILITRKFSKKEGSQTTITEVASFKKEFNNYLGINSSFKKNKLEWKANFNYNKLSPWESHSIDYLIPDEDIISNYNVATANTKRKQYIFGGGLFYKINEEDYFSINMNGKLQSEPFDINTTSYNKNGDVENNVITYSHNKSQKNFINSFVNYSKKIKSIDTQLFTGFQYSAFDQDSEAFVQNNYNETQFEKTQNSDQKFKVNVFSGRIDLEKKFKNEIKLEYGGLYLSADARTDFETLNFESNSTISSVYDFDEKNSAGYAQLSGNLKKIGYSVGFRVENTDIEGKFRNDDLPLIKKNYTDFFPKVQFDIPIDSTKSVTLNYSKSISRPNYSSTSQGATYINPYYLYSRNINLDPIINNQISSSFQYKDKSVKLSYYVNKDPVYSSFVFDNQNNILTFKEVNFEKESGFNLEFSLPFTYKIWTSTNSLSCILNKIEDDSALFMESKPYLYYYSNNEFKLPKDYSFVLTAYGVTDQKEGVFERKAWFIMNLGVSKTFFSNWNCTLSYNDIFKNTIYEEQFTINNISSKARYLVDAHEISIAVKYSFGKIKSTEFKEKDIDENSNRIR</sequence>
<feature type="domain" description="Outer membrane protein beta-barrel" evidence="1">
    <location>
        <begin position="296"/>
        <end position="684"/>
    </location>
</feature>
<evidence type="ECO:0000313" key="2">
    <source>
        <dbReference type="EMBL" id="REG99413.1"/>
    </source>
</evidence>